<sequence>MKKSYLNIFSNIAIVISMALFFFSCTDTYKRVGDEAVKKIYPTGVAQDFVLTSTETDDKEGIDNKEARLQSRVVVVLKSPLCNDFDNLEFPHLTFPKGLVVEFFDEKGEKSTISADYGIIYSKTNLIDLQGNVIIETSDGKRLESPQLYWDRANEWIFTQEKFTFINPEDGTVMDGEGMDFNRDLSFFNAHRTYGLMSIKEE</sequence>
<dbReference type="Proteomes" id="UP000184231">
    <property type="component" value="Unassembled WGS sequence"/>
</dbReference>
<evidence type="ECO:0000256" key="1">
    <source>
        <dbReference type="SAM" id="Phobius"/>
    </source>
</evidence>
<evidence type="ECO:0000313" key="3">
    <source>
        <dbReference type="Proteomes" id="UP000184231"/>
    </source>
</evidence>
<dbReference type="GO" id="GO:0015221">
    <property type="term" value="F:lipopolysaccharide transmembrane transporter activity"/>
    <property type="evidence" value="ECO:0007669"/>
    <property type="project" value="InterPro"/>
</dbReference>
<organism evidence="2 3">
    <name type="scientific">Arenibacter nanhaiticus</name>
    <dbReference type="NCBI Taxonomy" id="558155"/>
    <lineage>
        <taxon>Bacteria</taxon>
        <taxon>Pseudomonadati</taxon>
        <taxon>Bacteroidota</taxon>
        <taxon>Flavobacteriia</taxon>
        <taxon>Flavobacteriales</taxon>
        <taxon>Flavobacteriaceae</taxon>
        <taxon>Arenibacter</taxon>
    </lineage>
</organism>
<accession>A0A1M6F5Q3</accession>
<reference evidence="2 3" key="1">
    <citation type="submission" date="2016-11" db="EMBL/GenBank/DDBJ databases">
        <authorList>
            <person name="Jaros S."/>
            <person name="Januszkiewicz K."/>
            <person name="Wedrychowicz H."/>
        </authorList>
    </citation>
    <scope>NUCLEOTIDE SEQUENCE [LARGE SCALE GENOMIC DNA]</scope>
    <source>
        <strain evidence="2 3">CGMCC 1.8863</strain>
    </source>
</reference>
<dbReference type="GO" id="GO:0005886">
    <property type="term" value="C:plasma membrane"/>
    <property type="evidence" value="ECO:0007669"/>
    <property type="project" value="InterPro"/>
</dbReference>
<protein>
    <submittedName>
        <fullName evidence="2">LPS export ABC transporter protein LptC</fullName>
    </submittedName>
</protein>
<dbReference type="EMBL" id="FQYX01000008">
    <property type="protein sequence ID" value="SHI93035.1"/>
    <property type="molecule type" value="Genomic_DNA"/>
</dbReference>
<keyword evidence="1" id="KW-0472">Membrane</keyword>
<feature type="transmembrane region" description="Helical" evidence="1">
    <location>
        <begin position="5"/>
        <end position="23"/>
    </location>
</feature>
<dbReference type="InterPro" id="IPR010664">
    <property type="entry name" value="LipoPS_assembly_LptC-rel"/>
</dbReference>
<dbReference type="PROSITE" id="PS51257">
    <property type="entry name" value="PROKAR_LIPOPROTEIN"/>
    <property type="match status" value="1"/>
</dbReference>
<dbReference type="Gene3D" id="2.60.450.10">
    <property type="entry name" value="Lipopolysaccharide (LPS) transport protein A like domain"/>
    <property type="match status" value="1"/>
</dbReference>
<dbReference type="InterPro" id="IPR026265">
    <property type="entry name" value="LptC"/>
</dbReference>
<proteinExistence type="predicted"/>
<dbReference type="STRING" id="558155.SAMN04487911_1087"/>
<gene>
    <name evidence="2" type="ORF">SAMN04487911_1087</name>
</gene>
<dbReference type="Pfam" id="PF06835">
    <property type="entry name" value="LptC"/>
    <property type="match status" value="1"/>
</dbReference>
<keyword evidence="1" id="KW-0812">Transmembrane</keyword>
<evidence type="ECO:0000313" key="2">
    <source>
        <dbReference type="EMBL" id="SHI93035.1"/>
    </source>
</evidence>
<dbReference type="AlphaFoldDB" id="A0A1M6F5Q3"/>
<dbReference type="RefSeq" id="WP_072763982.1">
    <property type="nucleotide sequence ID" value="NZ_FQYX01000008.1"/>
</dbReference>
<keyword evidence="1" id="KW-1133">Transmembrane helix</keyword>
<dbReference type="NCBIfam" id="TIGR04409">
    <property type="entry name" value="LptC_YrbK"/>
    <property type="match status" value="1"/>
</dbReference>
<dbReference type="OrthoDB" id="1427074at2"/>
<keyword evidence="3" id="KW-1185">Reference proteome</keyword>
<name>A0A1M6F5Q3_9FLAO</name>